<keyword evidence="1 4" id="KW-0808">Transferase</keyword>
<dbReference type="InterPro" id="IPR016181">
    <property type="entry name" value="Acyl_CoA_acyltransferase"/>
</dbReference>
<proteinExistence type="predicted"/>
<evidence type="ECO:0000313" key="4">
    <source>
        <dbReference type="EMBL" id="MBA1158574.1"/>
    </source>
</evidence>
<evidence type="ECO:0000259" key="3">
    <source>
        <dbReference type="PROSITE" id="PS51186"/>
    </source>
</evidence>
<dbReference type="GO" id="GO:0016747">
    <property type="term" value="F:acyltransferase activity, transferring groups other than amino-acyl groups"/>
    <property type="evidence" value="ECO:0007669"/>
    <property type="project" value="InterPro"/>
</dbReference>
<dbReference type="PROSITE" id="PS51186">
    <property type="entry name" value="GNAT"/>
    <property type="match status" value="1"/>
</dbReference>
<dbReference type="PANTHER" id="PTHR43800">
    <property type="entry name" value="PEPTIDYL-LYSINE N-ACETYLTRANSFERASE YJAB"/>
    <property type="match status" value="1"/>
</dbReference>
<dbReference type="Gene3D" id="3.40.630.30">
    <property type="match status" value="1"/>
</dbReference>
<feature type="domain" description="N-acetyltransferase" evidence="3">
    <location>
        <begin position="56"/>
        <end position="195"/>
    </location>
</feature>
<dbReference type="EMBL" id="JACDXJ010000001">
    <property type="protein sequence ID" value="MBA1158574.1"/>
    <property type="molecule type" value="Genomic_DNA"/>
</dbReference>
<gene>
    <name evidence="4" type="ORF">H0S73_20935</name>
</gene>
<keyword evidence="2" id="KW-0012">Acyltransferase</keyword>
<dbReference type="RefSeq" id="WP_181053951.1">
    <property type="nucleotide sequence ID" value="NZ_JACDXJ010000001.1"/>
</dbReference>
<evidence type="ECO:0000256" key="1">
    <source>
        <dbReference type="ARBA" id="ARBA00022679"/>
    </source>
</evidence>
<sequence length="207" mass="23259">MTAEPAATLNLDGYTDLPQGKIATIVTFLEMRRRPVLTPFRKPDNWSLQRIDRDHRRYRALFRTIGEPWLWFSRAMMPDDELAAILDHPKVEAYALHDGTADVGLLELDFRTEGEAELAFLGLVPGFIGQGAGRFLMGEAIARAFADPVERFFVHTCTLDSPGALPFYLRSGFTPYRRAIEVADDPRLLGLLPMEAAPHMPVLSSMK</sequence>
<dbReference type="InterPro" id="IPR000182">
    <property type="entry name" value="GNAT_dom"/>
</dbReference>
<accession>A0A838BRZ9</accession>
<dbReference type="PANTHER" id="PTHR43800:SF1">
    <property type="entry name" value="PEPTIDYL-LYSINE N-ACETYLTRANSFERASE YJAB"/>
    <property type="match status" value="1"/>
</dbReference>
<comment type="caution">
    <text evidence="4">The sequence shown here is derived from an EMBL/GenBank/DDBJ whole genome shotgun (WGS) entry which is preliminary data.</text>
</comment>
<dbReference type="SUPFAM" id="SSF55729">
    <property type="entry name" value="Acyl-CoA N-acyltransferases (Nat)"/>
    <property type="match status" value="1"/>
</dbReference>
<protein>
    <submittedName>
        <fullName evidence="4">GNAT family N-acetyltransferase</fullName>
    </submittedName>
</protein>
<organism evidence="4 5">
    <name type="scientific">Microvirga mediterraneensis</name>
    <dbReference type="NCBI Taxonomy" id="2754695"/>
    <lineage>
        <taxon>Bacteria</taxon>
        <taxon>Pseudomonadati</taxon>
        <taxon>Pseudomonadota</taxon>
        <taxon>Alphaproteobacteria</taxon>
        <taxon>Hyphomicrobiales</taxon>
        <taxon>Methylobacteriaceae</taxon>
        <taxon>Microvirga</taxon>
    </lineage>
</organism>
<reference evidence="4 5" key="1">
    <citation type="submission" date="2020-07" db="EMBL/GenBank/DDBJ databases">
        <title>Draft genome and description of Microvirga mediterraneensis Marseille-Q2068 sp. nov.</title>
        <authorList>
            <person name="Boxberger M."/>
        </authorList>
    </citation>
    <scope>NUCLEOTIDE SEQUENCE [LARGE SCALE GENOMIC DNA]</scope>
    <source>
        <strain evidence="4 5">Marseille-Q2068</strain>
    </source>
</reference>
<evidence type="ECO:0000256" key="2">
    <source>
        <dbReference type="ARBA" id="ARBA00023315"/>
    </source>
</evidence>
<keyword evidence="5" id="KW-1185">Reference proteome</keyword>
<evidence type="ECO:0000313" key="5">
    <source>
        <dbReference type="Proteomes" id="UP000572984"/>
    </source>
</evidence>
<name>A0A838BRZ9_9HYPH</name>
<dbReference type="Pfam" id="PF00583">
    <property type="entry name" value="Acetyltransf_1"/>
    <property type="match status" value="1"/>
</dbReference>
<dbReference type="Proteomes" id="UP000572984">
    <property type="component" value="Unassembled WGS sequence"/>
</dbReference>
<dbReference type="AlphaFoldDB" id="A0A838BRZ9"/>